<comment type="caution">
    <text evidence="1">The sequence shown here is derived from an EMBL/GenBank/DDBJ whole genome shotgun (WGS) entry which is preliminary data.</text>
</comment>
<name>A0ACC1SYG0_9HYPO</name>
<gene>
    <name evidence="1" type="ORF">NM208_g932</name>
</gene>
<reference evidence="1" key="1">
    <citation type="submission" date="2022-08" db="EMBL/GenBank/DDBJ databases">
        <title>Genome Sequence of Fusarium decemcellulare.</title>
        <authorList>
            <person name="Buettner E."/>
        </authorList>
    </citation>
    <scope>NUCLEOTIDE SEQUENCE</scope>
    <source>
        <strain evidence="1">Babe19</strain>
    </source>
</reference>
<dbReference type="Proteomes" id="UP001148629">
    <property type="component" value="Unassembled WGS sequence"/>
</dbReference>
<evidence type="ECO:0000313" key="2">
    <source>
        <dbReference type="Proteomes" id="UP001148629"/>
    </source>
</evidence>
<proteinExistence type="predicted"/>
<organism evidence="1 2">
    <name type="scientific">Fusarium decemcellulare</name>
    <dbReference type="NCBI Taxonomy" id="57161"/>
    <lineage>
        <taxon>Eukaryota</taxon>
        <taxon>Fungi</taxon>
        <taxon>Dikarya</taxon>
        <taxon>Ascomycota</taxon>
        <taxon>Pezizomycotina</taxon>
        <taxon>Sordariomycetes</taxon>
        <taxon>Hypocreomycetidae</taxon>
        <taxon>Hypocreales</taxon>
        <taxon>Nectriaceae</taxon>
        <taxon>Fusarium</taxon>
        <taxon>Fusarium decemcellulare species complex</taxon>
    </lineage>
</organism>
<evidence type="ECO:0000313" key="1">
    <source>
        <dbReference type="EMBL" id="KAJ3548573.1"/>
    </source>
</evidence>
<accession>A0ACC1SYG0</accession>
<keyword evidence="2" id="KW-1185">Reference proteome</keyword>
<protein>
    <submittedName>
        <fullName evidence="1">Uncharacterized protein</fullName>
    </submittedName>
</protein>
<sequence>MFASVGMDLDAGFASTARAKNLFMFSSKILIIAICPKSLSTSVIYEYMPVSLAEISGPELCDRSVAAVLIQVLQGLAYIHKNKLTCFDLKSRNVLIDFKGTVKLWPTEFGERHLNLAHDLKALRNLVQALMQGYESDPPKIDDRSRWGEGCLMFFDTLITAESLDELPEGWAKPISIRR</sequence>
<dbReference type="EMBL" id="JANRMS010000044">
    <property type="protein sequence ID" value="KAJ3548573.1"/>
    <property type="molecule type" value="Genomic_DNA"/>
</dbReference>